<dbReference type="InterPro" id="IPR011993">
    <property type="entry name" value="PH-like_dom_sf"/>
</dbReference>
<organism evidence="2 3">
    <name type="scientific">Erythroxylum novogranatense</name>
    <dbReference type="NCBI Taxonomy" id="1862640"/>
    <lineage>
        <taxon>Eukaryota</taxon>
        <taxon>Viridiplantae</taxon>
        <taxon>Streptophyta</taxon>
        <taxon>Embryophyta</taxon>
        <taxon>Tracheophyta</taxon>
        <taxon>Spermatophyta</taxon>
        <taxon>Magnoliopsida</taxon>
        <taxon>eudicotyledons</taxon>
        <taxon>Gunneridae</taxon>
        <taxon>Pentapetalae</taxon>
        <taxon>rosids</taxon>
        <taxon>fabids</taxon>
        <taxon>Malpighiales</taxon>
        <taxon>Erythroxylaceae</taxon>
        <taxon>Erythroxylum</taxon>
    </lineage>
</organism>
<dbReference type="Proteomes" id="UP001159364">
    <property type="component" value="Linkage Group LG02"/>
</dbReference>
<comment type="caution">
    <text evidence="2">The sequence shown here is derived from an EMBL/GenBank/DDBJ whole genome shotgun (WGS) entry which is preliminary data.</text>
</comment>
<name>A0AAV8TXI1_9ROSI</name>
<dbReference type="Gene3D" id="2.30.29.30">
    <property type="entry name" value="Pleckstrin-homology domain (PH domain)/Phosphotyrosine-binding domain (PTB)"/>
    <property type="match status" value="1"/>
</dbReference>
<accession>A0AAV8TXI1</accession>
<dbReference type="AlphaFoldDB" id="A0AAV8TXI1"/>
<dbReference type="Pfam" id="PF07933">
    <property type="entry name" value="DUF1681"/>
    <property type="match status" value="1"/>
</dbReference>
<feature type="domain" description="NECAP PHear" evidence="1">
    <location>
        <begin position="2"/>
        <end position="59"/>
    </location>
</feature>
<evidence type="ECO:0000313" key="3">
    <source>
        <dbReference type="Proteomes" id="UP001159364"/>
    </source>
</evidence>
<keyword evidence="3" id="KW-1185">Reference proteome</keyword>
<gene>
    <name evidence="2" type="ORF">K2173_026809</name>
</gene>
<sequence>MEMMLDSFRYLILKTEGEARLIEIGFIERSVAFDFKVALSNQEKYVRREEEKKRSETSEFHIDFAKSGLRLKQAC</sequence>
<dbReference type="GO" id="GO:0006897">
    <property type="term" value="P:endocytosis"/>
    <property type="evidence" value="ECO:0007669"/>
    <property type="project" value="InterPro"/>
</dbReference>
<reference evidence="2 3" key="1">
    <citation type="submission" date="2021-09" db="EMBL/GenBank/DDBJ databases">
        <title>Genomic insights and catalytic innovation underlie evolution of tropane alkaloids biosynthesis.</title>
        <authorList>
            <person name="Wang Y.-J."/>
            <person name="Tian T."/>
            <person name="Huang J.-P."/>
            <person name="Huang S.-X."/>
        </authorList>
    </citation>
    <scope>NUCLEOTIDE SEQUENCE [LARGE SCALE GENOMIC DNA]</scope>
    <source>
        <strain evidence="2">KIB-2018</strain>
        <tissue evidence="2">Leaf</tissue>
    </source>
</reference>
<dbReference type="GO" id="GO:0016020">
    <property type="term" value="C:membrane"/>
    <property type="evidence" value="ECO:0007669"/>
    <property type="project" value="InterPro"/>
</dbReference>
<dbReference type="SUPFAM" id="SSF50729">
    <property type="entry name" value="PH domain-like"/>
    <property type="match status" value="1"/>
</dbReference>
<dbReference type="EMBL" id="JAIWQS010000002">
    <property type="protein sequence ID" value="KAJ8771632.1"/>
    <property type="molecule type" value="Genomic_DNA"/>
</dbReference>
<proteinExistence type="predicted"/>
<dbReference type="InterPro" id="IPR012466">
    <property type="entry name" value="NECAP_PHear"/>
</dbReference>
<evidence type="ECO:0000313" key="2">
    <source>
        <dbReference type="EMBL" id="KAJ8771632.1"/>
    </source>
</evidence>
<protein>
    <recommendedName>
        <fullName evidence="1">NECAP PHear domain-containing protein</fullName>
    </recommendedName>
</protein>
<evidence type="ECO:0000259" key="1">
    <source>
        <dbReference type="Pfam" id="PF07933"/>
    </source>
</evidence>